<accession>A0A2W0C1G6</accession>
<protein>
    <submittedName>
        <fullName evidence="1">Uncharacterized protein</fullName>
    </submittedName>
</protein>
<organism evidence="1 2">
    <name type="scientific">Paenibacillus illinoisensis</name>
    <dbReference type="NCBI Taxonomy" id="59845"/>
    <lineage>
        <taxon>Bacteria</taxon>
        <taxon>Bacillati</taxon>
        <taxon>Bacillota</taxon>
        <taxon>Bacilli</taxon>
        <taxon>Bacillales</taxon>
        <taxon>Paenibacillaceae</taxon>
        <taxon>Paenibacillus</taxon>
    </lineage>
</organism>
<dbReference type="EMBL" id="PRLG01000037">
    <property type="protein sequence ID" value="PYY25547.1"/>
    <property type="molecule type" value="Genomic_DNA"/>
</dbReference>
<dbReference type="AlphaFoldDB" id="A0A2W0C1G6"/>
<evidence type="ECO:0000313" key="1">
    <source>
        <dbReference type="EMBL" id="PYY25547.1"/>
    </source>
</evidence>
<evidence type="ECO:0000313" key="2">
    <source>
        <dbReference type="Proteomes" id="UP000247459"/>
    </source>
</evidence>
<name>A0A2W0C1G6_9BACL</name>
<gene>
    <name evidence="1" type="ORF">PIL02S_06535</name>
</gene>
<dbReference type="Proteomes" id="UP000247459">
    <property type="component" value="Unassembled WGS sequence"/>
</dbReference>
<comment type="caution">
    <text evidence="1">The sequence shown here is derived from an EMBL/GenBank/DDBJ whole genome shotgun (WGS) entry which is preliminary data.</text>
</comment>
<sequence length="33" mass="3752">MMVGYDVRLTQTPSRIDTTAYPAHRLFGLLRAT</sequence>
<proteinExistence type="predicted"/>
<reference evidence="1 2" key="1">
    <citation type="submission" date="2018-01" db="EMBL/GenBank/DDBJ databases">
        <title>Genome sequence of the PGP bacterium Paenibacillus illinoisensis E3.</title>
        <authorList>
            <person name="Rolli E."/>
            <person name="Marasco R."/>
            <person name="Bessem C."/>
            <person name="Michoud G."/>
            <person name="Gaiarsa S."/>
            <person name="Borin S."/>
            <person name="Daffonchio D."/>
        </authorList>
    </citation>
    <scope>NUCLEOTIDE SEQUENCE [LARGE SCALE GENOMIC DNA]</scope>
    <source>
        <strain evidence="1 2">E3</strain>
    </source>
</reference>